<dbReference type="PANTHER" id="PTHR31448">
    <property type="entry name" value="MYOSIN-BINDING PROTEIN 2"/>
    <property type="match status" value="1"/>
</dbReference>
<dbReference type="STRING" id="542762.A0A4V3WIQ5"/>
<evidence type="ECO:0000313" key="10">
    <source>
        <dbReference type="Proteomes" id="UP000306102"/>
    </source>
</evidence>
<evidence type="ECO:0000256" key="4">
    <source>
        <dbReference type="ARBA" id="ARBA00023136"/>
    </source>
</evidence>
<dbReference type="AlphaFoldDB" id="A0A4V3WIQ5"/>
<dbReference type="InterPro" id="IPR039306">
    <property type="entry name" value="MYOB"/>
</dbReference>
<reference evidence="9 10" key="1">
    <citation type="journal article" date="2018" name="Proc. Natl. Acad. Sci. U.S.A.">
        <title>Draft genome sequence of Camellia sinensis var. sinensis provides insights into the evolution of the tea genome and tea quality.</title>
        <authorList>
            <person name="Wei C."/>
            <person name="Yang H."/>
            <person name="Wang S."/>
            <person name="Zhao J."/>
            <person name="Liu C."/>
            <person name="Gao L."/>
            <person name="Xia E."/>
            <person name="Lu Y."/>
            <person name="Tai Y."/>
            <person name="She G."/>
            <person name="Sun J."/>
            <person name="Cao H."/>
            <person name="Tong W."/>
            <person name="Gao Q."/>
            <person name="Li Y."/>
            <person name="Deng W."/>
            <person name="Jiang X."/>
            <person name="Wang W."/>
            <person name="Chen Q."/>
            <person name="Zhang S."/>
            <person name="Li H."/>
            <person name="Wu J."/>
            <person name="Wang P."/>
            <person name="Li P."/>
            <person name="Shi C."/>
            <person name="Zheng F."/>
            <person name="Jian J."/>
            <person name="Huang B."/>
            <person name="Shan D."/>
            <person name="Shi M."/>
            <person name="Fang C."/>
            <person name="Yue Y."/>
            <person name="Li F."/>
            <person name="Li D."/>
            <person name="Wei S."/>
            <person name="Han B."/>
            <person name="Jiang C."/>
            <person name="Yin Y."/>
            <person name="Xia T."/>
            <person name="Zhang Z."/>
            <person name="Bennetzen J.L."/>
            <person name="Zhao S."/>
            <person name="Wan X."/>
        </authorList>
    </citation>
    <scope>NUCLEOTIDE SEQUENCE [LARGE SCALE GENOMIC DNA]</scope>
    <source>
        <strain evidence="10">cv. Shuchazao</strain>
        <tissue evidence="9">Leaf</tissue>
    </source>
</reference>
<evidence type="ECO:0000313" key="9">
    <source>
        <dbReference type="EMBL" id="THF94016.1"/>
    </source>
</evidence>
<name>A0A4V3WIQ5_CAMSN</name>
<proteinExistence type="predicted"/>
<evidence type="ECO:0000256" key="2">
    <source>
        <dbReference type="ARBA" id="ARBA00022692"/>
    </source>
</evidence>
<gene>
    <name evidence="9" type="ORF">TEA_020425</name>
</gene>
<feature type="coiled-coil region" evidence="5">
    <location>
        <begin position="584"/>
        <end position="678"/>
    </location>
</feature>
<comment type="subcellular location">
    <subcellularLocation>
        <location evidence="1">Membrane</location>
        <topology evidence="1">Single-pass membrane protein</topology>
    </subcellularLocation>
</comment>
<dbReference type="PANTHER" id="PTHR31448:SF39">
    <property type="entry name" value="MYOSIN-BINDING PROTEIN 4-RELATED"/>
    <property type="match status" value="1"/>
</dbReference>
<dbReference type="Pfam" id="PF04576">
    <property type="entry name" value="Zein-binding"/>
    <property type="match status" value="1"/>
</dbReference>
<organism evidence="9 10">
    <name type="scientific">Camellia sinensis var. sinensis</name>
    <name type="common">China tea</name>
    <dbReference type="NCBI Taxonomy" id="542762"/>
    <lineage>
        <taxon>Eukaryota</taxon>
        <taxon>Viridiplantae</taxon>
        <taxon>Streptophyta</taxon>
        <taxon>Embryophyta</taxon>
        <taxon>Tracheophyta</taxon>
        <taxon>Spermatophyta</taxon>
        <taxon>Magnoliopsida</taxon>
        <taxon>eudicotyledons</taxon>
        <taxon>Gunneridae</taxon>
        <taxon>Pentapetalae</taxon>
        <taxon>asterids</taxon>
        <taxon>Ericales</taxon>
        <taxon>Theaceae</taxon>
        <taxon>Camellia</taxon>
    </lineage>
</organism>
<feature type="domain" description="GTD-binding" evidence="8">
    <location>
        <begin position="571"/>
        <end position="669"/>
    </location>
</feature>
<evidence type="ECO:0000256" key="6">
    <source>
        <dbReference type="SAM" id="MobiDB-lite"/>
    </source>
</evidence>
<dbReference type="GO" id="GO:0080115">
    <property type="term" value="F:myosin XI tail binding"/>
    <property type="evidence" value="ECO:0007669"/>
    <property type="project" value="UniProtKB-ARBA"/>
</dbReference>
<keyword evidence="4 7" id="KW-0472">Membrane</keyword>
<feature type="transmembrane region" description="Helical" evidence="7">
    <location>
        <begin position="6"/>
        <end position="24"/>
    </location>
</feature>
<keyword evidence="5" id="KW-0175">Coiled coil</keyword>
<comment type="caution">
    <text evidence="9">The sequence shown here is derived from an EMBL/GenBank/DDBJ whole genome shotgun (WGS) entry which is preliminary data.</text>
</comment>
<dbReference type="InterPro" id="IPR007656">
    <property type="entry name" value="GTD-bd"/>
</dbReference>
<dbReference type="Proteomes" id="UP000306102">
    <property type="component" value="Unassembled WGS sequence"/>
</dbReference>
<feature type="region of interest" description="Disordered" evidence="6">
    <location>
        <begin position="747"/>
        <end position="775"/>
    </location>
</feature>
<keyword evidence="2 7" id="KW-0812">Transmembrane</keyword>
<evidence type="ECO:0000256" key="1">
    <source>
        <dbReference type="ARBA" id="ARBA00004167"/>
    </source>
</evidence>
<accession>A0A4V3WIQ5</accession>
<evidence type="ECO:0000256" key="3">
    <source>
        <dbReference type="ARBA" id="ARBA00022989"/>
    </source>
</evidence>
<keyword evidence="3 7" id="KW-1133">Transmembrane helix</keyword>
<dbReference type="GO" id="GO:0016020">
    <property type="term" value="C:membrane"/>
    <property type="evidence" value="ECO:0007669"/>
    <property type="project" value="UniProtKB-SubCell"/>
</dbReference>
<feature type="compositionally biased region" description="Polar residues" evidence="6">
    <location>
        <begin position="747"/>
        <end position="757"/>
    </location>
</feature>
<feature type="transmembrane region" description="Helical" evidence="7">
    <location>
        <begin position="36"/>
        <end position="55"/>
    </location>
</feature>
<dbReference type="PROSITE" id="PS51775">
    <property type="entry name" value="GTD_BINDING"/>
    <property type="match status" value="1"/>
</dbReference>
<keyword evidence="10" id="KW-1185">Reference proteome</keyword>
<evidence type="ECO:0000259" key="8">
    <source>
        <dbReference type="PROSITE" id="PS51775"/>
    </source>
</evidence>
<protein>
    <recommendedName>
        <fullName evidence="8">GTD-binding domain-containing protein</fullName>
    </recommendedName>
</protein>
<sequence length="885" mass="98682">MLSTIWDFIVTSGIIMVGMTVKRNPRGFTNLLSSMASEWLLIFLLFVDAAFSYLLTKFARYCELKTPCPLCSRLDHVFGNEKLEFYQNLLCSNHRMEVSSLISCQIHGKLADACGMCEECLMSFSMKNKLNSESYRLLVGKLGIDYNQCGFPSSFSNKNIILGSLSTKTCSCCNKKWRARPNAQRLLQPTLAGLGSIKTNNKALVGLASIKSNTKPPLPLLPSRSHLSHRDSFKKIRDKISAPITPRRLGNTVVDPLSHVGYSELKITSDSESEFPFSDDDDDTKDVLATQHCSGILSKVHPDNLTPFKQTQRASDPGTSLLDQYDQLDVREPRDVECLAFDDVKGRGWGELHWEQANPKPNHTALPELISLDDIPPSSNIVEALPHNSSLVALSKLVSLNDIPPSSNVMEIPVGISPDKLDVIGTSDIGHKSFIKHEVSELMNTTTATRFKTDQVLNDIAPPMSNYVGPSNECKLADSNKAREVPHMVSELAVGIDSAKVHDQIVSYPVIGPSLNNTSLKVHDHHDELQRSDAYSFNGIQVLQNSVSLVRNDSSYESLDGSTISEIDGESIVDTLKRQVDYDKKRNSALYKELEEERNAAEIAANQAMAMITRLQEEKALLHMEALQYLRMMEEQAEYDMEALEKANDLLAEREKEMQDLEAELEFYKNNVSDETMVESLPGETNNPKVDNTRIDNNGVPQIKSIANMSCASVSKLNDIKTSLLDYEGEKQYISQYLKKLESKLHQVSGNGTPNGERQTDQQKQENGLSMPNDLSALNGRLSTLDGSDVSIEDNSSVIKENNHFDSDWEESSIQGGYIDLNDLRSEISDLNGRLQAIEVDRDFLKHAFNSLRNGTEGLQFIQEIAHNLQELRKIGIENRCLSVP</sequence>
<evidence type="ECO:0000256" key="7">
    <source>
        <dbReference type="SAM" id="Phobius"/>
    </source>
</evidence>
<evidence type="ECO:0000256" key="5">
    <source>
        <dbReference type="SAM" id="Coils"/>
    </source>
</evidence>
<dbReference type="EMBL" id="SDRB02013807">
    <property type="protein sequence ID" value="THF94016.1"/>
    <property type="molecule type" value="Genomic_DNA"/>
</dbReference>